<sequence>MAYGLDDDSDSDVEAPRNRSVSSSQAPKESVDPAEECQKRRSCRNTGGQKKYIIDTDLGLSEDNSDEQIGDESLMETTDMLDEGEVKVVQKILGRRMLKRIVKRKKSSLSSLGDKKTDSETFKLSLDFCQDDDHNSSHQDGGKTGASTGIPHLTPTLGSDKLHEAKGTDDLATEVGEKSADHEEIEEEIEEFYLKYKG</sequence>
<evidence type="ECO:0000313" key="2">
    <source>
        <dbReference type="EMBL" id="VEL27213.1"/>
    </source>
</evidence>
<gene>
    <name evidence="2" type="ORF">PXEA_LOCUS20653</name>
</gene>
<reference evidence="2" key="1">
    <citation type="submission" date="2018-11" db="EMBL/GenBank/DDBJ databases">
        <authorList>
            <consortium name="Pathogen Informatics"/>
        </authorList>
    </citation>
    <scope>NUCLEOTIDE SEQUENCE</scope>
</reference>
<keyword evidence="3" id="KW-1185">Reference proteome</keyword>
<comment type="caution">
    <text evidence="2">The sequence shown here is derived from an EMBL/GenBank/DDBJ whole genome shotgun (WGS) entry which is preliminary data.</text>
</comment>
<organism evidence="2 3">
    <name type="scientific">Protopolystoma xenopodis</name>
    <dbReference type="NCBI Taxonomy" id="117903"/>
    <lineage>
        <taxon>Eukaryota</taxon>
        <taxon>Metazoa</taxon>
        <taxon>Spiralia</taxon>
        <taxon>Lophotrochozoa</taxon>
        <taxon>Platyhelminthes</taxon>
        <taxon>Monogenea</taxon>
        <taxon>Polyopisthocotylea</taxon>
        <taxon>Polystomatidea</taxon>
        <taxon>Polystomatidae</taxon>
        <taxon>Protopolystoma</taxon>
    </lineage>
</organism>
<protein>
    <submittedName>
        <fullName evidence="2">Uncharacterized protein</fullName>
    </submittedName>
</protein>
<dbReference type="AlphaFoldDB" id="A0A448X3T1"/>
<name>A0A448X3T1_9PLAT</name>
<evidence type="ECO:0000313" key="3">
    <source>
        <dbReference type="Proteomes" id="UP000784294"/>
    </source>
</evidence>
<feature type="region of interest" description="Disordered" evidence="1">
    <location>
        <begin position="130"/>
        <end position="185"/>
    </location>
</feature>
<feature type="compositionally biased region" description="Basic and acidic residues" evidence="1">
    <location>
        <begin position="131"/>
        <end position="141"/>
    </location>
</feature>
<feature type="region of interest" description="Disordered" evidence="1">
    <location>
        <begin position="1"/>
        <end position="48"/>
    </location>
</feature>
<feature type="compositionally biased region" description="Acidic residues" evidence="1">
    <location>
        <begin position="1"/>
        <end position="13"/>
    </location>
</feature>
<dbReference type="EMBL" id="CAAALY010085680">
    <property type="protein sequence ID" value="VEL27213.1"/>
    <property type="molecule type" value="Genomic_DNA"/>
</dbReference>
<feature type="compositionally biased region" description="Basic and acidic residues" evidence="1">
    <location>
        <begin position="160"/>
        <end position="182"/>
    </location>
</feature>
<accession>A0A448X3T1</accession>
<evidence type="ECO:0000256" key="1">
    <source>
        <dbReference type="SAM" id="MobiDB-lite"/>
    </source>
</evidence>
<dbReference type="Proteomes" id="UP000784294">
    <property type="component" value="Unassembled WGS sequence"/>
</dbReference>
<proteinExistence type="predicted"/>